<sequence length="145" mass="16607">MNIYDVSKWFLSKQSMTNKKVQKLCYYSVAWGYALMGKAIVNDSRFEAWVHGPASPTLYKKYKKYGWNDIPKESAAPKFDNDVTELLEAVWFTYGDKDGNELEVLSHSELPWVEARKGLPATENSDNEISPKTMASYYNSIKTAE</sequence>
<dbReference type="Pfam" id="PF13274">
    <property type="entry name" value="SocA_Panacea"/>
    <property type="match status" value="1"/>
</dbReference>
<dbReference type="Proteomes" id="UP000289257">
    <property type="component" value="Unassembled WGS sequence"/>
</dbReference>
<dbReference type="InterPro" id="IPR025272">
    <property type="entry name" value="SocA_Panacea"/>
</dbReference>
<dbReference type="AlphaFoldDB" id="A0A4Q0AH15"/>
<dbReference type="EMBL" id="SCKX01000001">
    <property type="protein sequence ID" value="RWZ78384.1"/>
    <property type="molecule type" value="Genomic_DNA"/>
</dbReference>
<name>A0A4Q0AH15_9BACT</name>
<protein>
    <submittedName>
        <fullName evidence="2">DUF4065 domain-containing protein</fullName>
    </submittedName>
</protein>
<accession>A0A4Q0AH15</accession>
<comment type="caution">
    <text evidence="2">The sequence shown here is derived from an EMBL/GenBank/DDBJ whole genome shotgun (WGS) entry which is preliminary data.</text>
</comment>
<feature type="domain" description="Antitoxin SocA-like Panacea" evidence="1">
    <location>
        <begin position="21"/>
        <end position="112"/>
    </location>
</feature>
<proteinExistence type="predicted"/>
<evidence type="ECO:0000313" key="2">
    <source>
        <dbReference type="EMBL" id="RWZ78384.1"/>
    </source>
</evidence>
<keyword evidence="3" id="KW-1185">Reference proteome</keyword>
<evidence type="ECO:0000259" key="1">
    <source>
        <dbReference type="Pfam" id="PF13274"/>
    </source>
</evidence>
<organism evidence="2 3">
    <name type="scientific">Candidatus Microsaccharimonas sossegonensis</name>
    <dbReference type="NCBI Taxonomy" id="2506948"/>
    <lineage>
        <taxon>Bacteria</taxon>
        <taxon>Candidatus Saccharimonadota</taxon>
        <taxon>Candidatus Saccharimonadia</taxon>
        <taxon>Candidatus Saccharimonadales</taxon>
        <taxon>Candidatus Saccharimonadaceae</taxon>
        <taxon>Candidatus Microsaccharimonas</taxon>
    </lineage>
</organism>
<gene>
    <name evidence="2" type="ORF">EOT05_01320</name>
</gene>
<reference evidence="2" key="1">
    <citation type="submission" date="2019-01" db="EMBL/GenBank/DDBJ databases">
        <title>Genomic signatures and co-occurrence patterns of the ultra-small Saccharimodia (Patescibacteria phylum) suggest a symbiotic lifestyle.</title>
        <authorList>
            <person name="Lemos L."/>
            <person name="Medeiros J."/>
            <person name="Andreote F."/>
            <person name="Fernandes G."/>
            <person name="Varani A."/>
            <person name="Oliveira G."/>
            <person name="Pylro V."/>
        </authorList>
    </citation>
    <scope>NUCLEOTIDE SEQUENCE [LARGE SCALE GENOMIC DNA]</scope>
    <source>
        <strain evidence="2">AMD02</strain>
    </source>
</reference>
<evidence type="ECO:0000313" key="3">
    <source>
        <dbReference type="Proteomes" id="UP000289257"/>
    </source>
</evidence>